<feature type="region of interest" description="Disordered" evidence="3">
    <location>
        <begin position="153"/>
        <end position="212"/>
    </location>
</feature>
<evidence type="ECO:0000256" key="1">
    <source>
        <dbReference type="ARBA" id="ARBA00008846"/>
    </source>
</evidence>
<dbReference type="PANTHER" id="PTHR45775:SF6">
    <property type="entry name" value="RAD, GEM_KIR FAMILY MEMBER 2, ISOFORM C"/>
    <property type="match status" value="1"/>
</dbReference>
<dbReference type="PRINTS" id="PR00449">
    <property type="entry name" value="RASTRNSFRMNG"/>
</dbReference>
<feature type="compositionally biased region" description="Low complexity" evidence="3">
    <location>
        <begin position="433"/>
        <end position="444"/>
    </location>
</feature>
<dbReference type="GO" id="GO:0005525">
    <property type="term" value="F:GTP binding"/>
    <property type="evidence" value="ECO:0007669"/>
    <property type="project" value="InterPro"/>
</dbReference>
<dbReference type="FunFam" id="3.40.50.300:FF:000664">
    <property type="entry name" value="Uncharacterized protein, isoform B"/>
    <property type="match status" value="1"/>
</dbReference>
<sequence>MEVNTPGKISRTASTRSSRKSSSSYEKSSFSSERSSPVFSIKSPTVSYHYNQDLQKSQTSSFNPFHAQKSPLHSPKTPTYQKSPSSQTEKIFTFCQVNQKCDSPAILKNDKVFDFSESASRSVTPRSSPNLPKSPKSPRTIIYETDCETATKSYTDIHSPSGNNFNFNIQAPPKSKLNRSHNRQQFQSSKNGGGGSSSSKSSLEYVSTTKHPTGDYESVEYKICNSIDSSSQSGNNFDSNPNYYFNKDTKRRVRHSSIKEKSEKKPACNIRTNPGYDERYCSSKSINESDKNEKSISRCRKSTSDLTDLTDDAANTTVTSLSRPTSPRRNGSIKGGLAYLASRRGSRDSLASNVSNEDIGPLNFQNTARGRQRRTSNFLELPVPDHIRPRVCSLPEKAYNPRLSDDLYRLRTFSITNKGGVVNCGDSIINRRSRSNTSVNSTTSKASNISGERSPFDGSCCGSGYHTVDSTPLGSPEEVEVPKYRVVMLGDSGVGKTALVSQFMTSEYMNTYDASLDDEFGERTVSILLDGEESEMIFIDHPASEMSVENSLSTYEPHACIVIYSIVARSSFQHAEETLNYLWREGYTHEKSVIVVGNKADLARSRVISSNDGKSLAVSRDCKFIETSSGIQHNVDELLVGILKQIRLRESREKKKASSKNKLHGSKTSLSLNIAREILQKICMNDISKSKSCENLHVL</sequence>
<comment type="similarity">
    <text evidence="1">Belongs to the small GTPase superfamily. RGK family.</text>
</comment>
<feature type="compositionally biased region" description="Polar residues" evidence="3">
    <location>
        <begin position="229"/>
        <end position="243"/>
    </location>
</feature>
<protein>
    <submittedName>
        <fullName evidence="4">Uncharacterized protein</fullName>
    </submittedName>
</protein>
<comment type="caution">
    <text evidence="4">The sequence shown here is derived from an EMBL/GenBank/DDBJ whole genome shotgun (WGS) entry which is preliminary data.</text>
</comment>
<dbReference type="NCBIfam" id="TIGR00231">
    <property type="entry name" value="small_GTP"/>
    <property type="match status" value="1"/>
</dbReference>
<dbReference type="GO" id="GO:0005246">
    <property type="term" value="F:calcium channel regulator activity"/>
    <property type="evidence" value="ECO:0007669"/>
    <property type="project" value="TreeGrafter"/>
</dbReference>
<dbReference type="SMART" id="SM00173">
    <property type="entry name" value="RAS"/>
    <property type="match status" value="1"/>
</dbReference>
<feature type="compositionally biased region" description="Polar residues" evidence="3">
    <location>
        <begin position="76"/>
        <end position="85"/>
    </location>
</feature>
<dbReference type="PROSITE" id="PS51421">
    <property type="entry name" value="RAS"/>
    <property type="match status" value="1"/>
</dbReference>
<feature type="region of interest" description="Disordered" evidence="3">
    <location>
        <begin position="61"/>
        <end position="85"/>
    </location>
</feature>
<dbReference type="PROSITE" id="PS51419">
    <property type="entry name" value="RAB"/>
    <property type="match status" value="1"/>
</dbReference>
<keyword evidence="5" id="KW-1185">Reference proteome</keyword>
<feature type="compositionally biased region" description="Low complexity" evidence="3">
    <location>
        <begin position="10"/>
        <end position="36"/>
    </location>
</feature>
<gene>
    <name evidence="4" type="ORF">RI129_002076</name>
</gene>
<feature type="compositionally biased region" description="Low complexity" evidence="3">
    <location>
        <begin position="125"/>
        <end position="139"/>
    </location>
</feature>
<reference evidence="4 5" key="1">
    <citation type="journal article" date="2024" name="Insects">
        <title>An Improved Chromosome-Level Genome Assembly of the Firefly Pyrocoelia pectoralis.</title>
        <authorList>
            <person name="Fu X."/>
            <person name="Meyer-Rochow V.B."/>
            <person name="Ballantyne L."/>
            <person name="Zhu X."/>
        </authorList>
    </citation>
    <scope>NUCLEOTIDE SEQUENCE [LARGE SCALE GENOMIC DNA]</scope>
    <source>
        <strain evidence="4">XCY_ONT2</strain>
    </source>
</reference>
<dbReference type="PANTHER" id="PTHR45775">
    <property type="entry name" value="RAD, GEM/KIR FAMILY MEMBER 2, ISOFORM C"/>
    <property type="match status" value="1"/>
</dbReference>
<dbReference type="InterPro" id="IPR005225">
    <property type="entry name" value="Small_GTP-bd"/>
</dbReference>
<feature type="region of interest" description="Disordered" evidence="3">
    <location>
        <begin position="1"/>
        <end position="38"/>
    </location>
</feature>
<dbReference type="GO" id="GO:0003924">
    <property type="term" value="F:GTPase activity"/>
    <property type="evidence" value="ECO:0007669"/>
    <property type="project" value="InterPro"/>
</dbReference>
<dbReference type="GO" id="GO:0005886">
    <property type="term" value="C:plasma membrane"/>
    <property type="evidence" value="ECO:0007669"/>
    <property type="project" value="TreeGrafter"/>
</dbReference>
<keyword evidence="2" id="KW-0597">Phosphoprotein</keyword>
<evidence type="ECO:0000313" key="5">
    <source>
        <dbReference type="Proteomes" id="UP001329430"/>
    </source>
</evidence>
<name>A0AAN7VIH2_9COLE</name>
<proteinExistence type="inferred from homology"/>
<dbReference type="Proteomes" id="UP001329430">
    <property type="component" value="Chromosome 2"/>
</dbReference>
<feature type="region of interest" description="Disordered" evidence="3">
    <location>
        <begin position="433"/>
        <end position="452"/>
    </location>
</feature>
<dbReference type="SMART" id="SM00175">
    <property type="entry name" value="RAB"/>
    <property type="match status" value="1"/>
</dbReference>
<dbReference type="SUPFAM" id="SSF52540">
    <property type="entry name" value="P-loop containing nucleoside triphosphate hydrolases"/>
    <property type="match status" value="1"/>
</dbReference>
<feature type="region of interest" description="Disordered" evidence="3">
    <location>
        <begin position="229"/>
        <end position="274"/>
    </location>
</feature>
<organism evidence="4 5">
    <name type="scientific">Pyrocoelia pectoralis</name>
    <dbReference type="NCBI Taxonomy" id="417401"/>
    <lineage>
        <taxon>Eukaryota</taxon>
        <taxon>Metazoa</taxon>
        <taxon>Ecdysozoa</taxon>
        <taxon>Arthropoda</taxon>
        <taxon>Hexapoda</taxon>
        <taxon>Insecta</taxon>
        <taxon>Pterygota</taxon>
        <taxon>Neoptera</taxon>
        <taxon>Endopterygota</taxon>
        <taxon>Coleoptera</taxon>
        <taxon>Polyphaga</taxon>
        <taxon>Elateriformia</taxon>
        <taxon>Elateroidea</taxon>
        <taxon>Lampyridae</taxon>
        <taxon>Lampyrinae</taxon>
        <taxon>Pyrocoelia</taxon>
    </lineage>
</organism>
<accession>A0AAN7VIH2</accession>
<feature type="region of interest" description="Disordered" evidence="3">
    <location>
        <begin position="117"/>
        <end position="139"/>
    </location>
</feature>
<dbReference type="Pfam" id="PF00071">
    <property type="entry name" value="Ras"/>
    <property type="match status" value="1"/>
</dbReference>
<evidence type="ECO:0000256" key="3">
    <source>
        <dbReference type="SAM" id="MobiDB-lite"/>
    </source>
</evidence>
<evidence type="ECO:0000256" key="2">
    <source>
        <dbReference type="ARBA" id="ARBA00022553"/>
    </source>
</evidence>
<dbReference type="Gene3D" id="3.40.50.300">
    <property type="entry name" value="P-loop containing nucleotide triphosphate hydrolases"/>
    <property type="match status" value="1"/>
</dbReference>
<dbReference type="AlphaFoldDB" id="A0AAN7VIH2"/>
<dbReference type="EMBL" id="JAVRBK010000002">
    <property type="protein sequence ID" value="KAK5647184.1"/>
    <property type="molecule type" value="Genomic_DNA"/>
</dbReference>
<feature type="compositionally biased region" description="Basic and acidic residues" evidence="3">
    <location>
        <begin position="257"/>
        <end position="266"/>
    </location>
</feature>
<dbReference type="CDD" id="cd04148">
    <property type="entry name" value="RGK"/>
    <property type="match status" value="1"/>
</dbReference>
<dbReference type="InterPro" id="IPR001806">
    <property type="entry name" value="Small_GTPase"/>
</dbReference>
<evidence type="ECO:0000313" key="4">
    <source>
        <dbReference type="EMBL" id="KAK5647184.1"/>
    </source>
</evidence>
<dbReference type="InterPro" id="IPR027417">
    <property type="entry name" value="P-loop_NTPase"/>
</dbReference>
<dbReference type="InterPro" id="IPR051641">
    <property type="entry name" value="RGK_GTP-binding_reg"/>
</dbReference>
<feature type="compositionally biased region" description="Polar residues" evidence="3">
    <location>
        <begin position="153"/>
        <end position="169"/>
    </location>
</feature>